<dbReference type="InterPro" id="IPR036812">
    <property type="entry name" value="NAD(P)_OxRdtase_dom_sf"/>
</dbReference>
<evidence type="ECO:0000313" key="3">
    <source>
        <dbReference type="EMBL" id="CDJ47805.1"/>
    </source>
</evidence>
<evidence type="ECO:0000256" key="1">
    <source>
        <dbReference type="ARBA" id="ARBA00023002"/>
    </source>
</evidence>
<dbReference type="PANTHER" id="PTHR43364:SF4">
    <property type="entry name" value="NAD(P)-LINKED OXIDOREDUCTASE SUPERFAMILY PROTEIN"/>
    <property type="match status" value="1"/>
</dbReference>
<gene>
    <name evidence="3" type="ORF">EBH_0017810</name>
</gene>
<evidence type="ECO:0000259" key="2">
    <source>
        <dbReference type="Pfam" id="PF00248"/>
    </source>
</evidence>
<evidence type="ECO:0000313" key="4">
    <source>
        <dbReference type="Proteomes" id="UP000030750"/>
    </source>
</evidence>
<dbReference type="Pfam" id="PF00248">
    <property type="entry name" value="Aldo_ket_red"/>
    <property type="match status" value="1"/>
</dbReference>
<dbReference type="InterPro" id="IPR023210">
    <property type="entry name" value="NADP_OxRdtase_dom"/>
</dbReference>
<dbReference type="InterPro" id="IPR050523">
    <property type="entry name" value="AKR_Detox_Biosynth"/>
</dbReference>
<name>U6LJ19_9EIME</name>
<feature type="domain" description="NADP-dependent oxidoreductase" evidence="2">
    <location>
        <begin position="161"/>
        <end position="270"/>
    </location>
</feature>
<reference evidence="3" key="1">
    <citation type="submission" date="2013-10" db="EMBL/GenBank/DDBJ databases">
        <title>Genomic analysis of the causative agents of coccidiosis in chickens.</title>
        <authorList>
            <person name="Reid A.J."/>
            <person name="Blake D."/>
            <person name="Billington K."/>
            <person name="Browne H."/>
            <person name="Dunn M."/>
            <person name="Hung S."/>
            <person name="Kawahara F."/>
            <person name="Miranda-Saavedra D."/>
            <person name="Mourier T."/>
            <person name="Nagra H."/>
            <person name="Otto T.D."/>
            <person name="Rawlings N."/>
            <person name="Sanchez A."/>
            <person name="Sanders M."/>
            <person name="Subramaniam C."/>
            <person name="Tay Y."/>
            <person name="Dear P."/>
            <person name="Doerig C."/>
            <person name="Gruber A."/>
            <person name="Parkinson J."/>
            <person name="Shirley M."/>
            <person name="Wan K.L."/>
            <person name="Berriman M."/>
            <person name="Tomley F."/>
            <person name="Pain A."/>
        </authorList>
    </citation>
    <scope>NUCLEOTIDE SEQUENCE [LARGE SCALE GENOMIC DNA]</scope>
    <source>
        <strain evidence="3">Houghton</strain>
    </source>
</reference>
<keyword evidence="4" id="KW-1185">Reference proteome</keyword>
<dbReference type="VEuPathDB" id="ToxoDB:EBH_0017810"/>
<dbReference type="OrthoDB" id="2310150at2759"/>
<reference evidence="3" key="2">
    <citation type="submission" date="2013-10" db="EMBL/GenBank/DDBJ databases">
        <authorList>
            <person name="Aslett M."/>
        </authorList>
    </citation>
    <scope>NUCLEOTIDE SEQUENCE [LARGE SCALE GENOMIC DNA]</scope>
    <source>
        <strain evidence="3">Houghton</strain>
    </source>
</reference>
<sequence>MIGGNVMQDDEAAFKMLCTAYEEYGINFYDVGELDPLPHAPQHHGSGHRGVLRRFFRKYRSVGSSRAPAAAAAAAGAPAADAADTAAAPAAAAAEGALRAEAQQLFISVRVLSGALGPFDYERLALERRRREAAAAAAMHAAAAAGKDPAAVAAAAAAAAQEASLSVRTHSDGYARWAPPMGWKELEAAVDGMLQRLEIDCIDLLQLSDPHRYVPRQELGEDTYCWGVRYIGVSNETAYGIYKWVQAAEEMNLPRIIAAQQLYNIMHRNELETSGGYKI</sequence>
<dbReference type="EMBL" id="HG710867">
    <property type="protein sequence ID" value="CDJ47805.1"/>
    <property type="molecule type" value="Genomic_DNA"/>
</dbReference>
<keyword evidence="1" id="KW-0560">Oxidoreductase</keyword>
<dbReference type="Gene3D" id="3.20.20.100">
    <property type="entry name" value="NADP-dependent oxidoreductase domain"/>
    <property type="match status" value="1"/>
</dbReference>
<proteinExistence type="predicted"/>
<dbReference type="AlphaFoldDB" id="U6LJ19"/>
<dbReference type="SUPFAM" id="SSF51430">
    <property type="entry name" value="NAD(P)-linked oxidoreductase"/>
    <property type="match status" value="1"/>
</dbReference>
<dbReference type="Proteomes" id="UP000030750">
    <property type="component" value="Unassembled WGS sequence"/>
</dbReference>
<protein>
    <recommendedName>
        <fullName evidence="2">NADP-dependent oxidoreductase domain-containing protein</fullName>
    </recommendedName>
</protein>
<organism evidence="3 4">
    <name type="scientific">Eimeria brunetti</name>
    <dbReference type="NCBI Taxonomy" id="51314"/>
    <lineage>
        <taxon>Eukaryota</taxon>
        <taxon>Sar</taxon>
        <taxon>Alveolata</taxon>
        <taxon>Apicomplexa</taxon>
        <taxon>Conoidasida</taxon>
        <taxon>Coccidia</taxon>
        <taxon>Eucoccidiorida</taxon>
        <taxon>Eimeriorina</taxon>
        <taxon>Eimeriidae</taxon>
        <taxon>Eimeria</taxon>
    </lineage>
</organism>
<dbReference type="GO" id="GO:0016491">
    <property type="term" value="F:oxidoreductase activity"/>
    <property type="evidence" value="ECO:0007669"/>
    <property type="project" value="UniProtKB-KW"/>
</dbReference>
<accession>U6LJ19</accession>
<dbReference type="PANTHER" id="PTHR43364">
    <property type="entry name" value="NADH-SPECIFIC METHYLGLYOXAL REDUCTASE-RELATED"/>
    <property type="match status" value="1"/>
</dbReference>